<proteinExistence type="inferred from homology"/>
<evidence type="ECO:0000256" key="2">
    <source>
        <dbReference type="ARBA" id="ARBA00001946"/>
    </source>
</evidence>
<comment type="cofactor">
    <cofactor evidence="1">
        <name>Mn(2+)</name>
        <dbReference type="ChEBI" id="CHEBI:29035"/>
    </cofactor>
</comment>
<dbReference type="OrthoDB" id="2274644at2759"/>
<feature type="region of interest" description="Disordered" evidence="8">
    <location>
        <begin position="836"/>
        <end position="1025"/>
    </location>
</feature>
<reference evidence="12" key="1">
    <citation type="submission" date="2012-06" db="EMBL/GenBank/DDBJ databases">
        <title>The genome sequence of Coniosporium apollinis CBS 100218.</title>
        <authorList>
            <consortium name="The Broad Institute Genome Sequencing Platform"/>
            <person name="Cuomo C."/>
            <person name="Gorbushina A."/>
            <person name="Noack S."/>
            <person name="Walker B."/>
            <person name="Young S.K."/>
            <person name="Zeng Q."/>
            <person name="Gargeya S."/>
            <person name="Fitzgerald M."/>
            <person name="Haas B."/>
            <person name="Abouelleil A."/>
            <person name="Alvarado L."/>
            <person name="Arachchi H.M."/>
            <person name="Berlin A.M."/>
            <person name="Chapman S.B."/>
            <person name="Goldberg J."/>
            <person name="Griggs A."/>
            <person name="Gujja S."/>
            <person name="Hansen M."/>
            <person name="Howarth C."/>
            <person name="Imamovic A."/>
            <person name="Larimer J."/>
            <person name="McCowan C."/>
            <person name="Montmayeur A."/>
            <person name="Murphy C."/>
            <person name="Neiman D."/>
            <person name="Pearson M."/>
            <person name="Priest M."/>
            <person name="Roberts A."/>
            <person name="Saif S."/>
            <person name="Shea T."/>
            <person name="Sisk P."/>
            <person name="Sykes S."/>
            <person name="Wortman J."/>
            <person name="Nusbaum C."/>
            <person name="Birren B."/>
        </authorList>
    </citation>
    <scope>NUCLEOTIDE SEQUENCE [LARGE SCALE GENOMIC DNA]</scope>
    <source>
        <strain evidence="12">CBS 100218</strain>
    </source>
</reference>
<dbReference type="Proteomes" id="UP000016924">
    <property type="component" value="Unassembled WGS sequence"/>
</dbReference>
<evidence type="ECO:0000256" key="1">
    <source>
        <dbReference type="ARBA" id="ARBA00001936"/>
    </source>
</evidence>
<keyword evidence="12" id="KW-1185">Reference proteome</keyword>
<comment type="similarity">
    <text evidence="3">Belongs to the DNA polymerase type-B-like family.</text>
</comment>
<accession>R7Z327</accession>
<evidence type="ECO:0000256" key="4">
    <source>
        <dbReference type="ARBA" id="ARBA00012388"/>
    </source>
</evidence>
<keyword evidence="6" id="KW-0479">Metal-binding</keyword>
<dbReference type="GO" id="GO:0046872">
    <property type="term" value="F:metal ion binding"/>
    <property type="evidence" value="ECO:0007669"/>
    <property type="project" value="UniProtKB-KW"/>
</dbReference>
<dbReference type="Gene3D" id="3.30.460.10">
    <property type="entry name" value="Beta Polymerase, domain 2"/>
    <property type="match status" value="1"/>
</dbReference>
<evidence type="ECO:0000256" key="8">
    <source>
        <dbReference type="SAM" id="MobiDB-lite"/>
    </source>
</evidence>
<dbReference type="SUPFAM" id="SSF81301">
    <property type="entry name" value="Nucleotidyltransferase"/>
    <property type="match status" value="1"/>
</dbReference>
<evidence type="ECO:0000259" key="9">
    <source>
        <dbReference type="Pfam" id="PF03828"/>
    </source>
</evidence>
<feature type="compositionally biased region" description="Polar residues" evidence="8">
    <location>
        <begin position="735"/>
        <end position="745"/>
    </location>
</feature>
<dbReference type="GO" id="GO:1990817">
    <property type="term" value="F:poly(A) RNA polymerase activity"/>
    <property type="evidence" value="ECO:0007669"/>
    <property type="project" value="UniProtKB-EC"/>
</dbReference>
<evidence type="ECO:0000256" key="7">
    <source>
        <dbReference type="ARBA" id="ARBA00022842"/>
    </source>
</evidence>
<feature type="domain" description="Poly(A) RNA polymerase mitochondrial-like central palm" evidence="10">
    <location>
        <begin position="21"/>
        <end position="153"/>
    </location>
</feature>
<organism evidence="11 12">
    <name type="scientific">Coniosporium apollinis (strain CBS 100218)</name>
    <name type="common">Rock-inhabiting black yeast</name>
    <dbReference type="NCBI Taxonomy" id="1168221"/>
    <lineage>
        <taxon>Eukaryota</taxon>
        <taxon>Fungi</taxon>
        <taxon>Dikarya</taxon>
        <taxon>Ascomycota</taxon>
        <taxon>Pezizomycotina</taxon>
        <taxon>Dothideomycetes</taxon>
        <taxon>Dothideomycetes incertae sedis</taxon>
        <taxon>Coniosporium</taxon>
    </lineage>
</organism>
<dbReference type="STRING" id="1168221.R7Z327"/>
<dbReference type="GO" id="GO:0010605">
    <property type="term" value="P:negative regulation of macromolecule metabolic process"/>
    <property type="evidence" value="ECO:0007669"/>
    <property type="project" value="UniProtKB-ARBA"/>
</dbReference>
<protein>
    <recommendedName>
        <fullName evidence="4">polynucleotide adenylyltransferase</fullName>
        <ecNumber evidence="4">2.7.7.19</ecNumber>
    </recommendedName>
</protein>
<dbReference type="PANTHER" id="PTHR12271:SF113">
    <property type="entry name" value="POLY(A) RNA POLYMERASE CID11"/>
    <property type="match status" value="1"/>
</dbReference>
<evidence type="ECO:0000256" key="5">
    <source>
        <dbReference type="ARBA" id="ARBA00022679"/>
    </source>
</evidence>
<dbReference type="PANTHER" id="PTHR12271">
    <property type="entry name" value="POLY A POLYMERASE CID PAP -RELATED"/>
    <property type="match status" value="1"/>
</dbReference>
<feature type="compositionally biased region" description="Polar residues" evidence="8">
    <location>
        <begin position="764"/>
        <end position="786"/>
    </location>
</feature>
<feature type="region of interest" description="Disordered" evidence="8">
    <location>
        <begin position="517"/>
        <end position="567"/>
    </location>
</feature>
<feature type="compositionally biased region" description="Basic residues" evidence="8">
    <location>
        <begin position="988"/>
        <end position="997"/>
    </location>
</feature>
<feature type="region of interest" description="Disordered" evidence="8">
    <location>
        <begin position="1"/>
        <end position="24"/>
    </location>
</feature>
<feature type="region of interest" description="Disordered" evidence="8">
    <location>
        <begin position="764"/>
        <end position="790"/>
    </location>
</feature>
<dbReference type="SUPFAM" id="SSF81631">
    <property type="entry name" value="PAP/OAS1 substrate-binding domain"/>
    <property type="match status" value="1"/>
</dbReference>
<feature type="region of interest" description="Disordered" evidence="8">
    <location>
        <begin position="654"/>
        <end position="745"/>
    </location>
</feature>
<dbReference type="GeneID" id="19904905"/>
<feature type="compositionally biased region" description="Pro residues" evidence="8">
    <location>
        <begin position="407"/>
        <end position="418"/>
    </location>
</feature>
<feature type="region of interest" description="Disordered" evidence="8">
    <location>
        <begin position="363"/>
        <end position="418"/>
    </location>
</feature>
<dbReference type="EC" id="2.7.7.19" evidence="4"/>
<dbReference type="CDD" id="cd05402">
    <property type="entry name" value="NT_PAP_TUTase"/>
    <property type="match status" value="1"/>
</dbReference>
<keyword evidence="5" id="KW-0808">Transferase</keyword>
<dbReference type="Pfam" id="PF03828">
    <property type="entry name" value="PAP_assoc"/>
    <property type="match status" value="1"/>
</dbReference>
<feature type="compositionally biased region" description="Polar residues" evidence="8">
    <location>
        <begin position="553"/>
        <end position="567"/>
    </location>
</feature>
<evidence type="ECO:0000256" key="3">
    <source>
        <dbReference type="ARBA" id="ARBA00008593"/>
    </source>
</evidence>
<gene>
    <name evidence="11" type="ORF">W97_07594</name>
</gene>
<dbReference type="Gene3D" id="1.10.1410.10">
    <property type="match status" value="1"/>
</dbReference>
<keyword evidence="7" id="KW-0460">Magnesium</keyword>
<evidence type="ECO:0000313" key="12">
    <source>
        <dbReference type="Proteomes" id="UP000016924"/>
    </source>
</evidence>
<dbReference type="HOGENOM" id="CLU_002806_0_0_1"/>
<dbReference type="eggNOG" id="KOG2277">
    <property type="taxonomic scope" value="Eukaryota"/>
</dbReference>
<comment type="cofactor">
    <cofactor evidence="2">
        <name>Mg(2+)</name>
        <dbReference type="ChEBI" id="CHEBI:18420"/>
    </cofactor>
</comment>
<dbReference type="InterPro" id="IPR002058">
    <property type="entry name" value="PAP_assoc"/>
</dbReference>
<dbReference type="EMBL" id="JH767595">
    <property type="protein sequence ID" value="EON68336.1"/>
    <property type="molecule type" value="Genomic_DNA"/>
</dbReference>
<dbReference type="InterPro" id="IPR054708">
    <property type="entry name" value="MTPAP-like_central"/>
</dbReference>
<dbReference type="InterPro" id="IPR043519">
    <property type="entry name" value="NT_sf"/>
</dbReference>
<evidence type="ECO:0000256" key="6">
    <source>
        <dbReference type="ARBA" id="ARBA00022723"/>
    </source>
</evidence>
<dbReference type="RefSeq" id="XP_007783653.1">
    <property type="nucleotide sequence ID" value="XM_007785463.1"/>
</dbReference>
<name>R7Z327_CONA1</name>
<feature type="domain" description="PAP-associated" evidence="9">
    <location>
        <begin position="242"/>
        <end position="302"/>
    </location>
</feature>
<evidence type="ECO:0000313" key="11">
    <source>
        <dbReference type="EMBL" id="EON68336.1"/>
    </source>
</evidence>
<sequence length="1025" mass="112227">MLEREGEEPKAALEPAEESKLSDDMRELYDRLLPSPESDVRRRKFVKKLERILREEWPGTDFQVHVFGSSGNMLCTSDSDVDVCIQTPMKKLETVHMLAEALAKHGMEKVVCVPSAKVPIVRIWDPELRLACDMNVNNTLALENTRMIKTYVQIDERVRPLAMIIKYWTSRRILNDAAFGGTLSSYTWICMILNFLQTREPPILPALHQILDHRSVNGTGQSSDFADDLDALRGIGSANTETLGQLLFHFFRRYGHEIDYGASVVSVRHGRLLTRQEKGWDINSLTKEARNRICVEEPFNTSRNLGNSADETASRGIHLEIRRAFSLLADGGQLDACCEQYQFPPQEKVTFIKPVQAAKPVLLQSDLPTREGRSGGGSRGGKSNFNQKHNHGFRRASSGASFGNPRYPNPPYSNPQSPPISLLGSEYFARGDIHNQLYQQYQLLERQKAQLLAHTQAHAQVASQGLAWHSNTTNGSPQKTPYLNGHAGLHALDNPPATAPLVPGFLYHYPAVFEQAQSTSESSSREGVRTNPSSPAIAASVPLRRVPHRPSMATESPSASVRSQSQPARTVIGHLVAEGYPSVPVYDSTVMAGYPTAGSYQEAHAVQSNVDMAQNAASNYPVGSPVGDYGMPREYVGYLIDNSSRARPPFHQFAVPQIPPYREHAARRHRLSPDRGQSLMGESPRRISRSPSPLGHSRYYSTDNSSAPLPPPALPRSVRADSVQPRQPQGLAIANGSSPWVSAQSRDIGSISESFDALALGDHASQSSLQEDSHSHNLVGSTQQPPVNGDSVFRQIPTLDVRNEAIGYSPIKAIQPEILSSVGHRDRFPALTEALPLGAPSGAEEDSSRYQENLSPKSHHQPGWPADSLRETYPKPLDLSKSSVTASHDSPSTNMPLLSPVIETRTPPPTANRKFEASTERPMNGPDLHSNMPNGIGTKPFPTIPLKDQDAASQSNQPSKGWPLSGDKPSKDNASAASHVNGWEKPKAGRKGGRKHASSGANKSAAEIKPRGQTMPTNEAERKGG</sequence>
<dbReference type="AlphaFoldDB" id="R7Z327"/>
<dbReference type="GO" id="GO:0031123">
    <property type="term" value="P:RNA 3'-end processing"/>
    <property type="evidence" value="ECO:0007669"/>
    <property type="project" value="TreeGrafter"/>
</dbReference>
<dbReference type="Pfam" id="PF22600">
    <property type="entry name" value="MTPAP-like_central"/>
    <property type="match status" value="1"/>
</dbReference>
<evidence type="ECO:0000259" key="10">
    <source>
        <dbReference type="Pfam" id="PF22600"/>
    </source>
</evidence>
<feature type="compositionally biased region" description="Polar residues" evidence="8">
    <location>
        <begin position="880"/>
        <end position="896"/>
    </location>
</feature>